<gene>
    <name evidence="2" type="ORF">RRG08_009116</name>
</gene>
<evidence type="ECO:0000313" key="2">
    <source>
        <dbReference type="EMBL" id="KAK3752894.1"/>
    </source>
</evidence>
<proteinExistence type="predicted"/>
<reference evidence="2" key="1">
    <citation type="journal article" date="2023" name="G3 (Bethesda)">
        <title>A reference genome for the long-term kleptoplast-retaining sea slug Elysia crispata morphotype clarki.</title>
        <authorList>
            <person name="Eastman K.E."/>
            <person name="Pendleton A.L."/>
            <person name="Shaikh M.A."/>
            <person name="Suttiyut T."/>
            <person name="Ogas R."/>
            <person name="Tomko P."/>
            <person name="Gavelis G."/>
            <person name="Widhalm J.R."/>
            <person name="Wisecaver J.H."/>
        </authorList>
    </citation>
    <scope>NUCLEOTIDE SEQUENCE</scope>
    <source>
        <strain evidence="2">ECLA1</strain>
    </source>
</reference>
<feature type="region of interest" description="Disordered" evidence="1">
    <location>
        <begin position="69"/>
        <end position="92"/>
    </location>
</feature>
<feature type="compositionally biased region" description="Basic and acidic residues" evidence="1">
    <location>
        <begin position="79"/>
        <end position="90"/>
    </location>
</feature>
<comment type="caution">
    <text evidence="2">The sequence shown here is derived from an EMBL/GenBank/DDBJ whole genome shotgun (WGS) entry which is preliminary data.</text>
</comment>
<organism evidence="2 3">
    <name type="scientific">Elysia crispata</name>
    <name type="common">lettuce slug</name>
    <dbReference type="NCBI Taxonomy" id="231223"/>
    <lineage>
        <taxon>Eukaryota</taxon>
        <taxon>Metazoa</taxon>
        <taxon>Spiralia</taxon>
        <taxon>Lophotrochozoa</taxon>
        <taxon>Mollusca</taxon>
        <taxon>Gastropoda</taxon>
        <taxon>Heterobranchia</taxon>
        <taxon>Euthyneura</taxon>
        <taxon>Panpulmonata</taxon>
        <taxon>Sacoglossa</taxon>
        <taxon>Placobranchoidea</taxon>
        <taxon>Plakobranchidae</taxon>
        <taxon>Elysia</taxon>
    </lineage>
</organism>
<name>A0AAE0YNS7_9GAST</name>
<accession>A0AAE0YNS7</accession>
<sequence length="187" mass="21324">MAEDGTSGLHERFASRKIVRRKTVNKELEICSALPAYDEKECAENVWQGKRKEEGAEMRCVGWEEDNGQIDNRQIGGQADKHTGTDRDNVTDEVWNMSPGDVLSATRDWLFSSHQDGRHLRVLCVRRNVRDWCGPLKGAGRDEAPWKASGRVTGREQGAGSRELESGARWRSVSVWFYCNLWVNFMH</sequence>
<protein>
    <submittedName>
        <fullName evidence="2">Uncharacterized protein</fullName>
    </submittedName>
</protein>
<feature type="region of interest" description="Disordered" evidence="1">
    <location>
        <begin position="143"/>
        <end position="163"/>
    </location>
</feature>
<dbReference type="Proteomes" id="UP001283361">
    <property type="component" value="Unassembled WGS sequence"/>
</dbReference>
<evidence type="ECO:0000256" key="1">
    <source>
        <dbReference type="SAM" id="MobiDB-lite"/>
    </source>
</evidence>
<dbReference type="AlphaFoldDB" id="A0AAE0YNS7"/>
<keyword evidence="3" id="KW-1185">Reference proteome</keyword>
<evidence type="ECO:0000313" key="3">
    <source>
        <dbReference type="Proteomes" id="UP001283361"/>
    </source>
</evidence>
<dbReference type="EMBL" id="JAWDGP010005734">
    <property type="protein sequence ID" value="KAK3752894.1"/>
    <property type="molecule type" value="Genomic_DNA"/>
</dbReference>